<dbReference type="PANTHER" id="PTHR43941:SF1">
    <property type="entry name" value="STRUCTURAL MAINTENANCE OF CHROMOSOMES PROTEIN 2"/>
    <property type="match status" value="1"/>
</dbReference>
<dbReference type="PANTHER" id="PTHR43941">
    <property type="entry name" value="STRUCTURAL MAINTENANCE OF CHROMOSOMES PROTEIN 2"/>
    <property type="match status" value="1"/>
</dbReference>
<keyword evidence="5" id="KW-1185">Reference proteome</keyword>
<feature type="compositionally biased region" description="Polar residues" evidence="2">
    <location>
        <begin position="300"/>
        <end position="318"/>
    </location>
</feature>
<gene>
    <name evidence="4" type="ORF">PPYR_01654</name>
</gene>
<dbReference type="OrthoDB" id="6350415at2759"/>
<keyword evidence="1" id="KW-0175">Coiled coil</keyword>
<dbReference type="GO" id="GO:0003682">
    <property type="term" value="F:chromatin binding"/>
    <property type="evidence" value="ECO:0007669"/>
    <property type="project" value="TreeGrafter"/>
</dbReference>
<reference evidence="4" key="3">
    <citation type="submission" date="2019-08" db="EMBL/GenBank/DDBJ databases">
        <authorList>
            <consortium name="Photinus pyralis genome working group"/>
            <person name="Fallon T.R."/>
            <person name="Sander Lower S.E."/>
            <person name="Weng J.-K."/>
        </authorList>
    </citation>
    <scope>NUCLEOTIDE SEQUENCE</scope>
    <source>
        <strain evidence="4">1611_PpyrPB1</strain>
        <tissue evidence="4">Whole body</tissue>
    </source>
</reference>
<evidence type="ECO:0000313" key="4">
    <source>
        <dbReference type="EMBL" id="KAB0804684.1"/>
    </source>
</evidence>
<evidence type="ECO:0000313" key="3">
    <source>
        <dbReference type="EMBL" id="JAV91173.1"/>
    </source>
</evidence>
<dbReference type="EMBL" id="VVIM01000001">
    <property type="protein sequence ID" value="KAB0804684.1"/>
    <property type="molecule type" value="Genomic_DNA"/>
</dbReference>
<dbReference type="InParanoid" id="A0A1Y1MZT5"/>
<feature type="compositionally biased region" description="Polar residues" evidence="2">
    <location>
        <begin position="268"/>
        <end position="280"/>
    </location>
</feature>
<dbReference type="EMBL" id="GEZM01016708">
    <property type="protein sequence ID" value="JAV91173.1"/>
    <property type="molecule type" value="Transcribed_RNA"/>
</dbReference>
<proteinExistence type="predicted"/>
<evidence type="ECO:0000256" key="2">
    <source>
        <dbReference type="SAM" id="MobiDB-lite"/>
    </source>
</evidence>
<name>A0A1Y1MZT5_PHOPY</name>
<dbReference type="Proteomes" id="UP000327044">
    <property type="component" value="Unassembled WGS sequence"/>
</dbReference>
<dbReference type="GO" id="GO:0000796">
    <property type="term" value="C:condensin complex"/>
    <property type="evidence" value="ECO:0007669"/>
    <property type="project" value="TreeGrafter"/>
</dbReference>
<evidence type="ECO:0000313" key="5">
    <source>
        <dbReference type="Proteomes" id="UP000327044"/>
    </source>
</evidence>
<reference evidence="3" key="1">
    <citation type="journal article" date="2016" name="Sci. Rep.">
        <title>Molecular characterization of firefly nuptial gifts: a multi-omics approach sheds light on postcopulatory sexual selection.</title>
        <authorList>
            <person name="Al-Wathiqui N."/>
            <person name="Fallon T.R."/>
            <person name="South A."/>
            <person name="Weng J.K."/>
            <person name="Lewis S.M."/>
        </authorList>
    </citation>
    <scope>NUCLEOTIDE SEQUENCE</scope>
</reference>
<sequence length="914" mass="104157">MSSQFTIPIKFGPDGCQVNLGDRICRETETLAIIQEFNRTYQAKLREIGNIGGGDNLQRRVNLQQDWIRDLTQQNEMLVKIVESLEKEAADKVALLAKKLETSTLSSEKANKNVTELDSKVKDLEKRISESPKQDDLEALQHKLRLKEEEINSVKRMSLDAETGAAELRNMVRGFEDENRTLKDTIFQANRELEKFYEQANTYVVEREEYKRKYAEAQAALDKLQNQFSTAQSRWQSDNKSKEGELERLQKENLKAKGEIDTIRRQSESMSQAQNETIQALQEAIREKDRAVKAVKVLPSTESDASWPSVSTSASAKSTRAEKETGQTPAKVAPKPPEANKLLITPVPSEDKSTRSGAGIPPPPLVEDSKSIRSAAGIPPPPLVEDTRSIKSGQISEKSRSPSVEIVTDSAGSTTEPSSTSEAVQEIAKLRTEREEERERHSQEVDDLRKTIVGLEKELENVAPVRDTLKGRVEEIECECDAMRRLVNEAKELNKAYQNLGMENVDQRVRDLQQKLTDKVGEMSEYAELLHETQQKLCWTVCQNNELKKEITELLARISEYELNYNVTDERTDYCQKEIETCQGNVAQLREKLVAMKDLLQKKVDQYSQLETEFCVQNNSLCCMRKQIDENKDMYEREVCDLRCTIGELQSKLASAEEAGKYLREDYERSKTRNQNYTSLETELEQKFEESLRAANEEIETLNEYIAKLQEECANIRKELQAKDKIIDATQARLQSGAPAPSDVEMIALQNELEKALRQHDLLRAKNEALCLQLSEMRDAATKLDQHNLASEQHVQNCLCEIHHLRSARQQLEVKNQGYLKEIQYLRCAYAQLYENFQKITAVLNNFKAKCCCCKSRLRGGYSVGSPMDIHNSSGSTTDHYLDSDETAVTEEFLKSPEFWLNRPSDDFLVSKDQ</sequence>
<organism evidence="3">
    <name type="scientific">Photinus pyralis</name>
    <name type="common">Common eastern firefly</name>
    <name type="synonym">Lampyris pyralis</name>
    <dbReference type="NCBI Taxonomy" id="7054"/>
    <lineage>
        <taxon>Eukaryota</taxon>
        <taxon>Metazoa</taxon>
        <taxon>Ecdysozoa</taxon>
        <taxon>Arthropoda</taxon>
        <taxon>Hexapoda</taxon>
        <taxon>Insecta</taxon>
        <taxon>Pterygota</taxon>
        <taxon>Neoptera</taxon>
        <taxon>Endopterygota</taxon>
        <taxon>Coleoptera</taxon>
        <taxon>Polyphaga</taxon>
        <taxon>Elateriformia</taxon>
        <taxon>Elateroidea</taxon>
        <taxon>Lampyridae</taxon>
        <taxon>Lampyrinae</taxon>
        <taxon>Photinus</taxon>
    </lineage>
</organism>
<reference evidence="4 5" key="2">
    <citation type="journal article" date="2018" name="Elife">
        <title>Firefly genomes illuminate parallel origins of bioluminescence in beetles.</title>
        <authorList>
            <person name="Fallon T.R."/>
            <person name="Lower S.E."/>
            <person name="Chang C.H."/>
            <person name="Bessho-Uehara M."/>
            <person name="Martin G.J."/>
            <person name="Bewick A.J."/>
            <person name="Behringer M."/>
            <person name="Debat H.J."/>
            <person name="Wong I."/>
            <person name="Day J.C."/>
            <person name="Suvorov A."/>
            <person name="Silva C.J."/>
            <person name="Stanger-Hall K.F."/>
            <person name="Hall D.W."/>
            <person name="Schmitz R.J."/>
            <person name="Nelson D.R."/>
            <person name="Lewis S.M."/>
            <person name="Shigenobu S."/>
            <person name="Bybee S.M."/>
            <person name="Larracuente A.M."/>
            <person name="Oba Y."/>
            <person name="Weng J.K."/>
        </authorList>
    </citation>
    <scope>NUCLEOTIDE SEQUENCE [LARGE SCALE GENOMIC DNA]</scope>
    <source>
        <strain evidence="4">1611_PpyrPB1</strain>
        <tissue evidence="4">Whole body</tissue>
    </source>
</reference>
<accession>A0A1Y1MZT5</accession>
<evidence type="ECO:0000256" key="1">
    <source>
        <dbReference type="SAM" id="Coils"/>
    </source>
</evidence>
<dbReference type="GO" id="GO:0007076">
    <property type="term" value="P:mitotic chromosome condensation"/>
    <property type="evidence" value="ECO:0007669"/>
    <property type="project" value="TreeGrafter"/>
</dbReference>
<feature type="compositionally biased region" description="Polar residues" evidence="2">
    <location>
        <begin position="410"/>
        <end position="423"/>
    </location>
</feature>
<feature type="region of interest" description="Disordered" evidence="2">
    <location>
        <begin position="257"/>
        <end position="281"/>
    </location>
</feature>
<dbReference type="GO" id="GO:0000793">
    <property type="term" value="C:condensed chromosome"/>
    <property type="evidence" value="ECO:0007669"/>
    <property type="project" value="TreeGrafter"/>
</dbReference>
<protein>
    <submittedName>
        <fullName evidence="3">Uncharacterized protein</fullName>
    </submittedName>
</protein>
<feature type="compositionally biased region" description="Basic and acidic residues" evidence="2">
    <location>
        <begin position="257"/>
        <end position="267"/>
    </location>
</feature>
<feature type="region of interest" description="Disordered" evidence="2">
    <location>
        <begin position="298"/>
        <end position="424"/>
    </location>
</feature>
<dbReference type="GO" id="GO:0000785">
    <property type="term" value="C:chromatin"/>
    <property type="evidence" value="ECO:0007669"/>
    <property type="project" value="TreeGrafter"/>
</dbReference>
<dbReference type="AlphaFoldDB" id="A0A1Y1MZT5"/>
<feature type="coiled-coil region" evidence="1">
    <location>
        <begin position="685"/>
        <end position="766"/>
    </location>
</feature>